<dbReference type="SUPFAM" id="SSF52091">
    <property type="entry name" value="SpoIIaa-like"/>
    <property type="match status" value="1"/>
</dbReference>
<dbReference type="AlphaFoldDB" id="A0AB33K299"/>
<dbReference type="InterPro" id="IPR058548">
    <property type="entry name" value="MlaB-like_STAS"/>
</dbReference>
<name>A0AB33K299_9ACTN</name>
<sequence length="135" mass="14683">MSPFEQLSHRSGPGLRRPMTAVQRIAPATTLRLLAPPDPALGIGTVAIDGELDQDCAQALDAALRRTLSGCPGGLRLDLGRVAFCDSAALHVLLRIRAESLRLGRTFTVRTVSRQVDRLMRLTETRRVLFPAGSR</sequence>
<dbReference type="CDD" id="cd07043">
    <property type="entry name" value="STAS_anti-anti-sigma_factors"/>
    <property type="match status" value="1"/>
</dbReference>
<organism evidence="2">
    <name type="scientific">Kitasatospora sp. CMC57</name>
    <dbReference type="NCBI Taxonomy" id="3231513"/>
    <lineage>
        <taxon>Bacteria</taxon>
        <taxon>Bacillati</taxon>
        <taxon>Actinomycetota</taxon>
        <taxon>Actinomycetes</taxon>
        <taxon>Kitasatosporales</taxon>
        <taxon>Streptomycetaceae</taxon>
        <taxon>Kitasatospora</taxon>
    </lineage>
</organism>
<dbReference type="Gene3D" id="3.30.750.24">
    <property type="entry name" value="STAS domain"/>
    <property type="match status" value="1"/>
</dbReference>
<evidence type="ECO:0000313" key="2">
    <source>
        <dbReference type="EMBL" id="BFP48946.1"/>
    </source>
</evidence>
<accession>A0AB33K299</accession>
<evidence type="ECO:0000259" key="1">
    <source>
        <dbReference type="PROSITE" id="PS50801"/>
    </source>
</evidence>
<dbReference type="Pfam" id="PF13466">
    <property type="entry name" value="STAS_2"/>
    <property type="match status" value="1"/>
</dbReference>
<dbReference type="PROSITE" id="PS50801">
    <property type="entry name" value="STAS"/>
    <property type="match status" value="1"/>
</dbReference>
<feature type="domain" description="STAS" evidence="1">
    <location>
        <begin position="42"/>
        <end position="135"/>
    </location>
</feature>
<dbReference type="EMBL" id="AP035881">
    <property type="protein sequence ID" value="BFP48946.1"/>
    <property type="molecule type" value="Genomic_DNA"/>
</dbReference>
<dbReference type="InterPro" id="IPR036513">
    <property type="entry name" value="STAS_dom_sf"/>
</dbReference>
<protein>
    <recommendedName>
        <fullName evidence="1">STAS domain-containing protein</fullName>
    </recommendedName>
</protein>
<dbReference type="RefSeq" id="WP_407991113.1">
    <property type="nucleotide sequence ID" value="NZ_AP035881.2"/>
</dbReference>
<dbReference type="InterPro" id="IPR002645">
    <property type="entry name" value="STAS_dom"/>
</dbReference>
<reference evidence="2" key="1">
    <citation type="submission" date="2024-07" db="EMBL/GenBank/DDBJ databases">
        <title>Complete genome sequences of cellulolytic bacteria, Kitasatospora sp. CMC57 and Streptomyces sp. CMC78, isolated from Japanese agricultural soil.</title>
        <authorList>
            <person name="Hashimoto T."/>
            <person name="Ito M."/>
            <person name="Iwamoto M."/>
            <person name="Fukahori D."/>
            <person name="Shoda T."/>
            <person name="Sakoda M."/>
            <person name="Morohoshi T."/>
            <person name="Mitsuboshi M."/>
            <person name="Nishizawa T."/>
        </authorList>
    </citation>
    <scope>NUCLEOTIDE SEQUENCE</scope>
    <source>
        <strain evidence="2">CMC57</strain>
    </source>
</reference>
<gene>
    <name evidence="2" type="ORF">KCMC57_53140</name>
</gene>
<proteinExistence type="predicted"/>